<comment type="caution">
    <text evidence="1">The sequence shown here is derived from an EMBL/GenBank/DDBJ whole genome shotgun (WGS) entry which is preliminary data.</text>
</comment>
<dbReference type="Proteomes" id="UP000243820">
    <property type="component" value="Unassembled WGS sequence"/>
</dbReference>
<reference evidence="1 2" key="1">
    <citation type="journal article" date="2017" name="BMC Genomics">
        <title>Genomic analysis of methanogenic archaea reveals a shift towards energy conservation.</title>
        <authorList>
            <person name="Gilmore S.P."/>
            <person name="Henske J.K."/>
            <person name="Sexton J.A."/>
            <person name="Solomon K.V."/>
            <person name="Seppala S."/>
            <person name="Yoo J.I."/>
            <person name="Huyett L.M."/>
            <person name="Pressman A."/>
            <person name="Cogan J.Z."/>
            <person name="Kivenson V."/>
            <person name="Peng X."/>
            <person name="Tan Y."/>
            <person name="Valentine D.L."/>
            <person name="O'Malley M.A."/>
        </authorList>
    </citation>
    <scope>NUCLEOTIDE SEQUENCE [LARGE SCALE GENOMIC DNA]</scope>
    <source>
        <strain evidence="1 2">XII</strain>
    </source>
</reference>
<name>A0AAX0Q9S8_9EURY</name>
<dbReference type="EMBL" id="LMVO01000001">
    <property type="protein sequence ID" value="PAV10340.1"/>
    <property type="molecule type" value="Genomic_DNA"/>
</dbReference>
<evidence type="ECO:0000313" key="1">
    <source>
        <dbReference type="EMBL" id="PAV10340.1"/>
    </source>
</evidence>
<dbReference type="AlphaFoldDB" id="A0AAX0Q9S8"/>
<gene>
    <name evidence="1" type="ORF">ASJ83_07790</name>
</gene>
<sequence>MSEKSEFVAMCKKYGLNPVLLKNVFGLWIRGYNNVEISDKTRINKNTVNKYVLKLKQFSDEDIQLLIYY</sequence>
<dbReference type="RefSeq" id="WP_095641728.1">
    <property type="nucleotide sequence ID" value="NZ_LMVO01000001.1"/>
</dbReference>
<evidence type="ECO:0008006" key="3">
    <source>
        <dbReference type="Google" id="ProtNLM"/>
    </source>
</evidence>
<proteinExistence type="predicted"/>
<organism evidence="1 2">
    <name type="scientific">Methanocorpusculum parvum</name>
    <dbReference type="NCBI Taxonomy" id="2193"/>
    <lineage>
        <taxon>Archaea</taxon>
        <taxon>Methanobacteriati</taxon>
        <taxon>Methanobacteriota</taxon>
        <taxon>Stenosarchaea group</taxon>
        <taxon>Methanomicrobia</taxon>
        <taxon>Methanomicrobiales</taxon>
        <taxon>Methanocorpusculaceae</taxon>
        <taxon>Methanocorpusculum</taxon>
    </lineage>
</organism>
<protein>
    <recommendedName>
        <fullName evidence="3">Transposase</fullName>
    </recommendedName>
</protein>
<accession>A0AAX0Q9S8</accession>
<keyword evidence="2" id="KW-1185">Reference proteome</keyword>
<evidence type="ECO:0000313" key="2">
    <source>
        <dbReference type="Proteomes" id="UP000243820"/>
    </source>
</evidence>